<evidence type="ECO:0000256" key="6">
    <source>
        <dbReference type="ARBA" id="ARBA00038076"/>
    </source>
</evidence>
<dbReference type="Pfam" id="PF02687">
    <property type="entry name" value="FtsX"/>
    <property type="match status" value="1"/>
</dbReference>
<dbReference type="Proteomes" id="UP001205603">
    <property type="component" value="Unassembled WGS sequence"/>
</dbReference>
<evidence type="ECO:0000313" key="11">
    <source>
        <dbReference type="Proteomes" id="UP001205603"/>
    </source>
</evidence>
<dbReference type="PANTHER" id="PTHR30572">
    <property type="entry name" value="MEMBRANE COMPONENT OF TRANSPORTER-RELATED"/>
    <property type="match status" value="1"/>
</dbReference>
<keyword evidence="2" id="KW-1003">Cell membrane</keyword>
<keyword evidence="3 7" id="KW-0812">Transmembrane</keyword>
<reference evidence="10 11" key="1">
    <citation type="submission" date="2022-07" db="EMBL/GenBank/DDBJ databases">
        <title>Fecal culturing of patients with breast cancer.</title>
        <authorList>
            <person name="Teng N.M.Y."/>
            <person name="Kiu R."/>
            <person name="Evans R."/>
            <person name="Baker D.J."/>
            <person name="Zenner C."/>
            <person name="Robinson S.D."/>
            <person name="Hall L.J."/>
        </authorList>
    </citation>
    <scope>NUCLEOTIDE SEQUENCE [LARGE SCALE GENOMIC DNA]</scope>
    <source>
        <strain evidence="10 11">LH1063</strain>
    </source>
</reference>
<evidence type="ECO:0000256" key="2">
    <source>
        <dbReference type="ARBA" id="ARBA00022475"/>
    </source>
</evidence>
<evidence type="ECO:0000256" key="1">
    <source>
        <dbReference type="ARBA" id="ARBA00004651"/>
    </source>
</evidence>
<dbReference type="Pfam" id="PF12704">
    <property type="entry name" value="MacB_PCD"/>
    <property type="match status" value="1"/>
</dbReference>
<evidence type="ECO:0000313" key="10">
    <source>
        <dbReference type="EMBL" id="MCP9612754.1"/>
    </source>
</evidence>
<evidence type="ECO:0000256" key="7">
    <source>
        <dbReference type="SAM" id="Phobius"/>
    </source>
</evidence>
<feature type="domain" description="ABC3 transporter permease C-terminal" evidence="8">
    <location>
        <begin position="283"/>
        <end position="403"/>
    </location>
</feature>
<dbReference type="InterPro" id="IPR050250">
    <property type="entry name" value="Macrolide_Exporter_MacB"/>
</dbReference>
<sequence>MWDIAEEIWNTLKKNKLRTFLTGFSVAWGIFMLIVLLGAGNGLKHGMEQSFGRWSTNTLMLWPGRTSVPYEGLPKDRRINFREGDDIIMADRETKIEHISPVIEMWGTTLSYGNEYGAYSLTGVNPHFPAIVPMEIKSGNGRFINSVDMAEKRKVIVIHRKVADILFRNENPLGKYLQANDIAFQVIGIYDDDNTNQYPSVYIPLTTAQAIYNPVSYNSIDMTVGDITTVEGGKEVETHIRKILGRLKTFFADDPQAIHVWNILENYLQTMGIFNGITLFVWVIGIGTLVAGIVGVSNIMLITVKERTHEFGIRKALGASPASVLKLVLAESLLITICFGYVGMVAGIGVTELVSSFLQNIPDESAIFKDPTVDLSIAIMSTLVLVIAGVAAGYFPARKAVGIRPIEALRSE</sequence>
<keyword evidence="5 7" id="KW-0472">Membrane</keyword>
<proteinExistence type="inferred from homology"/>
<protein>
    <submittedName>
        <fullName evidence="10">ABC transporter permease</fullName>
    </submittedName>
</protein>
<dbReference type="InterPro" id="IPR003838">
    <property type="entry name" value="ABC3_permease_C"/>
</dbReference>
<accession>A0ABT1MJE9</accession>
<feature type="domain" description="MacB-like periplasmic core" evidence="9">
    <location>
        <begin position="19"/>
        <end position="229"/>
    </location>
</feature>
<comment type="similarity">
    <text evidence="6">Belongs to the ABC-4 integral membrane protein family.</text>
</comment>
<feature type="transmembrane region" description="Helical" evidence="7">
    <location>
        <begin position="20"/>
        <end position="40"/>
    </location>
</feature>
<dbReference type="EMBL" id="JANDHW010000013">
    <property type="protein sequence ID" value="MCP9612754.1"/>
    <property type="molecule type" value="Genomic_DNA"/>
</dbReference>
<feature type="transmembrane region" description="Helical" evidence="7">
    <location>
        <begin position="279"/>
        <end position="304"/>
    </location>
</feature>
<keyword evidence="11" id="KW-1185">Reference proteome</keyword>
<dbReference type="PANTHER" id="PTHR30572:SF4">
    <property type="entry name" value="ABC TRANSPORTER PERMEASE YTRF"/>
    <property type="match status" value="1"/>
</dbReference>
<gene>
    <name evidence="10" type="ORF">NMU02_11690</name>
</gene>
<evidence type="ECO:0000259" key="9">
    <source>
        <dbReference type="Pfam" id="PF12704"/>
    </source>
</evidence>
<name>A0ABT1MJE9_9BACT</name>
<keyword evidence="4 7" id="KW-1133">Transmembrane helix</keyword>
<dbReference type="InterPro" id="IPR025857">
    <property type="entry name" value="MacB_PCD"/>
</dbReference>
<comment type="subcellular location">
    <subcellularLocation>
        <location evidence="1">Cell membrane</location>
        <topology evidence="1">Multi-pass membrane protein</topology>
    </subcellularLocation>
</comment>
<feature type="transmembrane region" description="Helical" evidence="7">
    <location>
        <begin position="324"/>
        <end position="350"/>
    </location>
</feature>
<comment type="caution">
    <text evidence="10">The sequence shown here is derived from an EMBL/GenBank/DDBJ whole genome shotgun (WGS) entry which is preliminary data.</text>
</comment>
<organism evidence="10 11">
    <name type="scientific">Coprobacter tertius</name>
    <dbReference type="NCBI Taxonomy" id="2944915"/>
    <lineage>
        <taxon>Bacteria</taxon>
        <taxon>Pseudomonadati</taxon>
        <taxon>Bacteroidota</taxon>
        <taxon>Bacteroidia</taxon>
        <taxon>Bacteroidales</taxon>
        <taxon>Barnesiellaceae</taxon>
        <taxon>Coprobacter</taxon>
    </lineage>
</organism>
<dbReference type="RefSeq" id="WP_255028109.1">
    <property type="nucleotide sequence ID" value="NZ_JANDHW010000013.1"/>
</dbReference>
<feature type="transmembrane region" description="Helical" evidence="7">
    <location>
        <begin position="375"/>
        <end position="395"/>
    </location>
</feature>
<evidence type="ECO:0000259" key="8">
    <source>
        <dbReference type="Pfam" id="PF02687"/>
    </source>
</evidence>
<evidence type="ECO:0000256" key="5">
    <source>
        <dbReference type="ARBA" id="ARBA00023136"/>
    </source>
</evidence>
<evidence type="ECO:0000256" key="4">
    <source>
        <dbReference type="ARBA" id="ARBA00022989"/>
    </source>
</evidence>
<evidence type="ECO:0000256" key="3">
    <source>
        <dbReference type="ARBA" id="ARBA00022692"/>
    </source>
</evidence>